<accession>A0ABQ6FHZ6</accession>
<evidence type="ECO:0000313" key="3">
    <source>
        <dbReference type="Proteomes" id="UP001344906"/>
    </source>
</evidence>
<organism evidence="2 3">
    <name type="scientific">Dictyobacter halimunensis</name>
    <dbReference type="NCBI Taxonomy" id="3026934"/>
    <lineage>
        <taxon>Bacteria</taxon>
        <taxon>Bacillati</taxon>
        <taxon>Chloroflexota</taxon>
        <taxon>Ktedonobacteria</taxon>
        <taxon>Ktedonobacterales</taxon>
        <taxon>Dictyobacteraceae</taxon>
        <taxon>Dictyobacter</taxon>
    </lineage>
</organism>
<evidence type="ECO:0000313" key="2">
    <source>
        <dbReference type="EMBL" id="GLV53169.1"/>
    </source>
</evidence>
<sequence length="218" mass="25546">MPRRRGNLELLQAGAWRDLLDVVDARILQAPGLDWDRVDRRAIRYLKLYVAGTPWINPLALMVGVLLFSARLNVATVLSRLYGMHVRWQVLFAHYQLRTFADWDPCEHLPRYLQDEACADSLKTKQDFLLWYRSSADHVHDYVRALPADLQEIYRQWECPLLPRGLDHQLDRMAEVLEDQRHRRKVETDAVTPHFARLRGKRMCAGINSFGCEPKSER</sequence>
<reference evidence="2 3" key="1">
    <citation type="submission" date="2023-02" db="EMBL/GenBank/DDBJ databases">
        <title>Dictyobacter halimunensis sp. nov., a new member of the class Ktedonobacteria from forest soil in a geothermal area.</title>
        <authorList>
            <person name="Rachmania M.K."/>
            <person name="Ningsih F."/>
            <person name="Sakai Y."/>
            <person name="Yabe S."/>
            <person name="Yokota A."/>
            <person name="Sjamsuridzal W."/>
        </authorList>
    </citation>
    <scope>NUCLEOTIDE SEQUENCE [LARGE SCALE GENOMIC DNA]</scope>
    <source>
        <strain evidence="2 3">S3.2.2.5</strain>
    </source>
</reference>
<gene>
    <name evidence="2" type="ORF">KDH_00240</name>
</gene>
<keyword evidence="1" id="KW-1133">Transmembrane helix</keyword>
<keyword evidence="1" id="KW-0812">Transmembrane</keyword>
<comment type="caution">
    <text evidence="2">The sequence shown here is derived from an EMBL/GenBank/DDBJ whole genome shotgun (WGS) entry which is preliminary data.</text>
</comment>
<keyword evidence="3" id="KW-1185">Reference proteome</keyword>
<keyword evidence="1" id="KW-0472">Membrane</keyword>
<protein>
    <submittedName>
        <fullName evidence="2">Uncharacterized protein</fullName>
    </submittedName>
</protein>
<proteinExistence type="predicted"/>
<feature type="transmembrane region" description="Helical" evidence="1">
    <location>
        <begin position="55"/>
        <end position="78"/>
    </location>
</feature>
<dbReference type="RefSeq" id="WP_338246601.1">
    <property type="nucleotide sequence ID" value="NZ_BSRI01000001.1"/>
</dbReference>
<name>A0ABQ6FHZ6_9CHLR</name>
<dbReference type="EMBL" id="BSRI01000001">
    <property type="protein sequence ID" value="GLV53169.1"/>
    <property type="molecule type" value="Genomic_DNA"/>
</dbReference>
<dbReference type="Proteomes" id="UP001344906">
    <property type="component" value="Unassembled WGS sequence"/>
</dbReference>
<evidence type="ECO:0000256" key="1">
    <source>
        <dbReference type="SAM" id="Phobius"/>
    </source>
</evidence>